<feature type="compositionally biased region" description="Low complexity" evidence="1">
    <location>
        <begin position="218"/>
        <end position="232"/>
    </location>
</feature>
<keyword evidence="2" id="KW-0732">Signal</keyword>
<evidence type="ECO:0000313" key="4">
    <source>
        <dbReference type="Proteomes" id="UP000198703"/>
    </source>
</evidence>
<organism evidence="3 4">
    <name type="scientific">Rubrimonas cliftonensis</name>
    <dbReference type="NCBI Taxonomy" id="89524"/>
    <lineage>
        <taxon>Bacteria</taxon>
        <taxon>Pseudomonadati</taxon>
        <taxon>Pseudomonadota</taxon>
        <taxon>Alphaproteobacteria</taxon>
        <taxon>Rhodobacterales</taxon>
        <taxon>Paracoccaceae</taxon>
        <taxon>Rubrimonas</taxon>
    </lineage>
</organism>
<accession>A0A1H4C7L1</accession>
<dbReference type="OrthoDB" id="7847197at2"/>
<feature type="chain" id="PRO_5011656432" evidence="2">
    <location>
        <begin position="25"/>
        <end position="837"/>
    </location>
</feature>
<dbReference type="AlphaFoldDB" id="A0A1H4C7L1"/>
<feature type="region of interest" description="Disordered" evidence="1">
    <location>
        <begin position="146"/>
        <end position="247"/>
    </location>
</feature>
<keyword evidence="4" id="KW-1185">Reference proteome</keyword>
<name>A0A1H4C7L1_9RHOB</name>
<feature type="compositionally biased region" description="Low complexity" evidence="1">
    <location>
        <begin position="146"/>
        <end position="171"/>
    </location>
</feature>
<protein>
    <submittedName>
        <fullName evidence="3">Uncharacterized protein</fullName>
    </submittedName>
</protein>
<gene>
    <name evidence="3" type="ORF">SAMN05444370_106235</name>
</gene>
<evidence type="ECO:0000256" key="2">
    <source>
        <dbReference type="SAM" id="SignalP"/>
    </source>
</evidence>
<feature type="signal peptide" evidence="2">
    <location>
        <begin position="1"/>
        <end position="24"/>
    </location>
</feature>
<sequence length="837" mass="84837">MTVRASWAAIAVAAGLAASADAAAAQTLRVRAGEHPAYSRVVIDARPGAAFDWSVSGRTLRATVSGAAQFDVTGASSRGLGRISGFSAAGGALEIALSCECGARVSRLGDGRIVIDVAEGAPRPAAQPAAAAAAASAPATPAARPAARPAVAAAQAGDVAPPAVDAGAVSPDEVSDDGQPSMTADTAATPAPPSAEPAREVSGAIAAGEPPADSPSTVAAPQESAQVAAPPEAAEPEPAPAAPSLPGDAASRIEAARQALLQQLARAADEGFLELSDRADPSAIARETSAPVDTDLPEPNLRARTALDIARDRDARLPRREPARPDNCLPAAEFALADWADDRPMDEQLAPLRRAMVGEFDRPDPEAVLAYARLMTHFGFGAEARAALDAFRSGVTAPASLSELAFIVDGETPPEDGVLRRGIDCPGPHALWAASAAASASALDPADIRLDDLISQIGRVPERLRAAVVAPIARTALDAGDVGGAERLSAVVTRGVDDLATIDPMMAVLLARIQAARGRHAVAEDALTALAQRTSPAGVEAMIELVSQRLARGLPAPEGLADNMEAVAFALGDSDLGRRLLVAAARARAATEGLAPALESLAVLAERAGDDAAAGAAAREFLIDHVPDTAHGVEYARAVLTHLALIGDGPEADAARVAVARNFASVGVENLGEALLAPALRRGDIDARLAASDAALAAGAPERALDHLDGLIRPDAAKLRALAYAALGRAPEAARAARESGDAEFAATMAWRAGDWAGAAKAGDADRRIVAAWMSGAESLPDDLRAAADESPELGVLAKALPEEGAAEAETVVGEAEAALAASRRRREAMGGLLTDG</sequence>
<evidence type="ECO:0000256" key="1">
    <source>
        <dbReference type="SAM" id="MobiDB-lite"/>
    </source>
</evidence>
<reference evidence="3 4" key="1">
    <citation type="submission" date="2016-10" db="EMBL/GenBank/DDBJ databases">
        <authorList>
            <person name="de Groot N.N."/>
        </authorList>
    </citation>
    <scope>NUCLEOTIDE SEQUENCE [LARGE SCALE GENOMIC DNA]</scope>
    <source>
        <strain evidence="3 4">DSM 15345</strain>
    </source>
</reference>
<evidence type="ECO:0000313" key="3">
    <source>
        <dbReference type="EMBL" id="SEA56072.1"/>
    </source>
</evidence>
<dbReference type="Proteomes" id="UP000198703">
    <property type="component" value="Unassembled WGS sequence"/>
</dbReference>
<dbReference type="STRING" id="89524.SAMN05444370_106235"/>
<proteinExistence type="predicted"/>
<dbReference type="RefSeq" id="WP_093253851.1">
    <property type="nucleotide sequence ID" value="NZ_FNQM01000006.1"/>
</dbReference>
<dbReference type="EMBL" id="FNQM01000006">
    <property type="protein sequence ID" value="SEA56072.1"/>
    <property type="molecule type" value="Genomic_DNA"/>
</dbReference>